<sequence>MNAIEEKFLKLGIDNAPGQEVRESHGGERLLHEGASLPGVAVDFSHGDVNAGAFEPTPGALDAFVQGVHRGGSQAYTEYRGQSAIREKLALDLAAFSGHPVSGAEELIITPGTQSALFLAVASTVTAGEKVAIVQPDYFANRKLVEFMGAEMIPVQLDYLNNTAHAGLDLQQLESAFKAGAKVFLFSNPNNPTGAVYSRNEIGQIAALAERFGATVIVDQLYSRLLYAGQPYVHLRGVPQADDNVVTIMGPSKTESLSGYRLGVAFGNARIIQRMEKLQAIVSLRAPGYCQAVLQTWFSEPAGWLADRIGRHQQIRDDLLSLFRGIEGVAVRTPQAGSYLFPQLPKLHMTLQTFIRTLRSRANVTVTPGTEFSPHAGDSIRLNFSQNHEAAVDAVKRIATVLEEHRLA</sequence>
<dbReference type="Gene3D" id="3.90.1150.10">
    <property type="entry name" value="Aspartate Aminotransferase, domain 1"/>
    <property type="match status" value="1"/>
</dbReference>
<evidence type="ECO:0000313" key="7">
    <source>
        <dbReference type="EMBL" id="ADP13373.1"/>
    </source>
</evidence>
<dbReference type="eggNOG" id="COG0436">
    <property type="taxonomic scope" value="Bacteria"/>
</dbReference>
<evidence type="ECO:0000256" key="3">
    <source>
        <dbReference type="ARBA" id="ARBA00022576"/>
    </source>
</evidence>
<comment type="similarity">
    <text evidence="2">Belongs to the class-I pyridoxal-phosphate-dependent aminotransferase family.</text>
</comment>
<dbReference type="Pfam" id="PF00155">
    <property type="entry name" value="Aminotran_1_2"/>
    <property type="match status" value="1"/>
</dbReference>
<evidence type="ECO:0000259" key="6">
    <source>
        <dbReference type="Pfam" id="PF00155"/>
    </source>
</evidence>
<dbReference type="InterPro" id="IPR004839">
    <property type="entry name" value="Aminotransferase_I/II_large"/>
</dbReference>
<dbReference type="InterPro" id="IPR050596">
    <property type="entry name" value="AspAT/PAT-like"/>
</dbReference>
<dbReference type="InterPro" id="IPR015422">
    <property type="entry name" value="PyrdxlP-dep_Trfase_small"/>
</dbReference>
<dbReference type="KEGG" id="axy:AXYL_00011"/>
<dbReference type="Proteomes" id="UP000006876">
    <property type="component" value="Chromosome"/>
</dbReference>
<keyword evidence="3 7" id="KW-0032">Aminotransferase</keyword>
<dbReference type="GO" id="GO:0006520">
    <property type="term" value="P:amino acid metabolic process"/>
    <property type="evidence" value="ECO:0007669"/>
    <property type="project" value="InterPro"/>
</dbReference>
<evidence type="ECO:0000256" key="4">
    <source>
        <dbReference type="ARBA" id="ARBA00022679"/>
    </source>
</evidence>
<dbReference type="PANTHER" id="PTHR46383:SF1">
    <property type="entry name" value="ASPARTATE AMINOTRANSFERASE"/>
    <property type="match status" value="1"/>
</dbReference>
<organism evidence="7 8">
    <name type="scientific">Achromobacter xylosoxidans (strain A8)</name>
    <dbReference type="NCBI Taxonomy" id="762376"/>
    <lineage>
        <taxon>Bacteria</taxon>
        <taxon>Pseudomonadati</taxon>
        <taxon>Pseudomonadota</taxon>
        <taxon>Betaproteobacteria</taxon>
        <taxon>Burkholderiales</taxon>
        <taxon>Alcaligenaceae</taxon>
        <taxon>Achromobacter</taxon>
    </lineage>
</organism>
<dbReference type="Gene3D" id="3.40.640.10">
    <property type="entry name" value="Type I PLP-dependent aspartate aminotransferase-like (Major domain)"/>
    <property type="match status" value="1"/>
</dbReference>
<dbReference type="NCBIfam" id="NF004854">
    <property type="entry name" value="PRK06207.1"/>
    <property type="match status" value="1"/>
</dbReference>
<evidence type="ECO:0000313" key="8">
    <source>
        <dbReference type="Proteomes" id="UP000006876"/>
    </source>
</evidence>
<dbReference type="PATRIC" id="fig|762376.5.peg.11"/>
<protein>
    <submittedName>
        <fullName evidence="7">Aminotransferase class I and II family protein 1</fullName>
    </submittedName>
</protein>
<dbReference type="PANTHER" id="PTHR46383">
    <property type="entry name" value="ASPARTATE AMINOTRANSFERASE"/>
    <property type="match status" value="1"/>
</dbReference>
<dbReference type="OrthoDB" id="9803354at2"/>
<dbReference type="InterPro" id="IPR015421">
    <property type="entry name" value="PyrdxlP-dep_Trfase_major"/>
</dbReference>
<comment type="cofactor">
    <cofactor evidence="1">
        <name>pyridoxal 5'-phosphate</name>
        <dbReference type="ChEBI" id="CHEBI:597326"/>
    </cofactor>
</comment>
<evidence type="ECO:0000256" key="2">
    <source>
        <dbReference type="ARBA" id="ARBA00007441"/>
    </source>
</evidence>
<gene>
    <name evidence="7" type="ordered locus">AXYL_00011</name>
</gene>
<dbReference type="STRING" id="762376.AXYL_00011"/>
<dbReference type="GO" id="GO:0008483">
    <property type="term" value="F:transaminase activity"/>
    <property type="evidence" value="ECO:0007669"/>
    <property type="project" value="UniProtKB-KW"/>
</dbReference>
<proteinExistence type="inferred from homology"/>
<keyword evidence="5" id="KW-0663">Pyridoxal phosphate</keyword>
<accession>E3HLS5</accession>
<dbReference type="CDD" id="cd00609">
    <property type="entry name" value="AAT_like"/>
    <property type="match status" value="1"/>
</dbReference>
<evidence type="ECO:0000256" key="5">
    <source>
        <dbReference type="ARBA" id="ARBA00022898"/>
    </source>
</evidence>
<evidence type="ECO:0000256" key="1">
    <source>
        <dbReference type="ARBA" id="ARBA00001933"/>
    </source>
</evidence>
<dbReference type="HOGENOM" id="CLU_017584_4_0_4"/>
<reference evidence="7 8" key="1">
    <citation type="journal article" date="2011" name="J. Bacteriol.">
        <title>Complete genome sequence of the haloaromatic acid-degrading bacterium Achromobacter xylosoxidans A8.</title>
        <authorList>
            <person name="Strnad H."/>
            <person name="Ridl J."/>
            <person name="Paces J."/>
            <person name="Kolar M."/>
            <person name="Vlcek C."/>
            <person name="Paces V."/>
        </authorList>
    </citation>
    <scope>NUCLEOTIDE SEQUENCE [LARGE SCALE GENOMIC DNA]</scope>
    <source>
        <strain evidence="7 8">A8</strain>
    </source>
</reference>
<dbReference type="SUPFAM" id="SSF53383">
    <property type="entry name" value="PLP-dependent transferases"/>
    <property type="match status" value="1"/>
</dbReference>
<dbReference type="InterPro" id="IPR015424">
    <property type="entry name" value="PyrdxlP-dep_Trfase"/>
</dbReference>
<dbReference type="GO" id="GO:0030170">
    <property type="term" value="F:pyridoxal phosphate binding"/>
    <property type="evidence" value="ECO:0007669"/>
    <property type="project" value="InterPro"/>
</dbReference>
<feature type="domain" description="Aminotransferase class I/classII large" evidence="6">
    <location>
        <begin position="56"/>
        <end position="393"/>
    </location>
</feature>
<name>E3HLS5_ACHXA</name>
<dbReference type="RefSeq" id="WP_013390775.1">
    <property type="nucleotide sequence ID" value="NC_014640.1"/>
</dbReference>
<dbReference type="AlphaFoldDB" id="E3HLS5"/>
<keyword evidence="4 7" id="KW-0808">Transferase</keyword>
<dbReference type="EMBL" id="CP002287">
    <property type="protein sequence ID" value="ADP13373.1"/>
    <property type="molecule type" value="Genomic_DNA"/>
</dbReference>